<dbReference type="GO" id="GO:0006805">
    <property type="term" value="P:xenobiotic metabolic process"/>
    <property type="evidence" value="ECO:0000318"/>
    <property type="project" value="GO_Central"/>
</dbReference>
<keyword evidence="10 19" id="KW-0472">Membrane</keyword>
<dbReference type="Pfam" id="PF00067">
    <property type="entry name" value="p450"/>
    <property type="match status" value="1"/>
</dbReference>
<dbReference type="GO" id="GO:0046222">
    <property type="term" value="P:aflatoxin metabolic process"/>
    <property type="evidence" value="ECO:0007669"/>
    <property type="project" value="UniProtKB-ARBA"/>
</dbReference>
<keyword evidence="6" id="KW-0492">Microsome</keyword>
<dbReference type="PANTHER" id="PTHR24300:SF302">
    <property type="entry name" value="CYTOCHROME P450"/>
    <property type="match status" value="1"/>
</dbReference>
<evidence type="ECO:0000256" key="2">
    <source>
        <dbReference type="ARBA" id="ARBA00010617"/>
    </source>
</evidence>
<dbReference type="FunFam" id="1.10.630.10:FF:000010">
    <property type="entry name" value="cytochrome P450 2W1 isoform X2"/>
    <property type="match status" value="1"/>
</dbReference>
<keyword evidence="9 17" id="KW-0503">Monooxygenase</keyword>
<comment type="function">
    <text evidence="18">Cytochromes P450 are a group of heme-thiolate monooxygenases. In liver microsomes, this enzyme is involved in an NADPH-dependent electron transport pathway. It oxidizes a variety of structurally unrelated compounds, including steroids, fatty acids, and xenobiotics.</text>
</comment>
<dbReference type="PRINTS" id="PR01686">
    <property type="entry name" value="EP450ICYP2D"/>
</dbReference>
<keyword evidence="19" id="KW-1133">Transmembrane helix</keyword>
<comment type="similarity">
    <text evidence="2 17">Belongs to the cytochrome P450 family.</text>
</comment>
<dbReference type="InterPro" id="IPR036396">
    <property type="entry name" value="Cyt_P450_sf"/>
</dbReference>
<feature type="binding site" description="axial binding residue" evidence="16">
    <location>
        <position position="440"/>
    </location>
    <ligand>
        <name>heme</name>
        <dbReference type="ChEBI" id="CHEBI:30413"/>
    </ligand>
    <ligandPart>
        <name>Fe</name>
        <dbReference type="ChEBI" id="CHEBI:18248"/>
    </ligandPart>
</feature>
<keyword evidence="4 16" id="KW-0479">Metal-binding</keyword>
<reference evidence="20" key="2">
    <citation type="submission" date="2025-08" db="UniProtKB">
        <authorList>
            <consortium name="Ensembl"/>
        </authorList>
    </citation>
    <scope>IDENTIFICATION</scope>
</reference>
<evidence type="ECO:0000313" key="21">
    <source>
        <dbReference type="Proteomes" id="UP000002280"/>
    </source>
</evidence>
<name>F7DWE4_MONDO</name>
<dbReference type="OMA" id="WLDGHET"/>
<dbReference type="InterPro" id="IPR050182">
    <property type="entry name" value="Cytochrome_P450_fam2"/>
</dbReference>
<keyword evidence="8 16" id="KW-0408">Iron</keyword>
<evidence type="ECO:0000256" key="10">
    <source>
        <dbReference type="ARBA" id="ARBA00023136"/>
    </source>
</evidence>
<evidence type="ECO:0000256" key="8">
    <source>
        <dbReference type="ARBA" id="ARBA00023004"/>
    </source>
</evidence>
<dbReference type="GeneTree" id="ENSGT00940000162510"/>
<evidence type="ECO:0000256" key="14">
    <source>
        <dbReference type="ARBA" id="ARBA00051568"/>
    </source>
</evidence>
<dbReference type="Bgee" id="ENSMODG00000018850">
    <property type="expression patterns" value="Expressed in blood and 9 other cell types or tissues"/>
</dbReference>
<dbReference type="Ensembl" id="ENSMODT00000023935.4">
    <property type="protein sequence ID" value="ENSMODP00000023519.3"/>
    <property type="gene ID" value="ENSMODG00000018850.4"/>
</dbReference>
<feature type="transmembrane region" description="Helical" evidence="19">
    <location>
        <begin position="169"/>
        <end position="191"/>
    </location>
</feature>
<proteinExistence type="inferred from homology"/>
<evidence type="ECO:0000256" key="16">
    <source>
        <dbReference type="PIRSR" id="PIRSR602401-1"/>
    </source>
</evidence>
<accession>F7DWE4</accession>
<dbReference type="Proteomes" id="UP000002280">
    <property type="component" value="Chromosome 2"/>
</dbReference>
<dbReference type="GO" id="GO:0006082">
    <property type="term" value="P:organic acid metabolic process"/>
    <property type="evidence" value="ECO:0000318"/>
    <property type="project" value="GO_Central"/>
</dbReference>
<dbReference type="PRINTS" id="PR00385">
    <property type="entry name" value="P450"/>
</dbReference>
<evidence type="ECO:0000256" key="12">
    <source>
        <dbReference type="ARBA" id="ARBA00050172"/>
    </source>
</evidence>
<dbReference type="InterPro" id="IPR017972">
    <property type="entry name" value="Cyt_P450_CS"/>
</dbReference>
<keyword evidence="7 17" id="KW-0560">Oxidoreductase</keyword>
<organism evidence="20 21">
    <name type="scientific">Monodelphis domestica</name>
    <name type="common">Gray short-tailed opossum</name>
    <dbReference type="NCBI Taxonomy" id="13616"/>
    <lineage>
        <taxon>Eukaryota</taxon>
        <taxon>Metazoa</taxon>
        <taxon>Chordata</taxon>
        <taxon>Craniata</taxon>
        <taxon>Vertebrata</taxon>
        <taxon>Euteleostomi</taxon>
        <taxon>Mammalia</taxon>
        <taxon>Metatheria</taxon>
        <taxon>Didelphimorphia</taxon>
        <taxon>Didelphidae</taxon>
        <taxon>Monodelphis</taxon>
    </lineage>
</organism>
<protein>
    <recommendedName>
        <fullName evidence="18">Cytochrome P450</fullName>
        <ecNumber evidence="18">1.14.14.-</ecNumber>
    </recommendedName>
</protein>
<keyword evidence="21" id="KW-1185">Reference proteome</keyword>
<sequence length="497" mass="57115">MNGLDLLSILSGLSLILILILNMKLTLTKNFKKQSPPGPKPLPVIGNLHILNLKRPYQTMLELSKKYGPIFSLRMGPKTVVVLSGYETVKDALVNYSEQFGERARIPIFERIFEGKGIVFSHGENWKITRRFSLTTLRNFGMGKRVIEERILEECHHLIQVFESHQGELPFEISTIMSASVANIIVSILFGKRFDYKDPQFLRLLHLIGENIRLAGGPSITIFNMFPVLGFLLQDLKRVLRNRDELFSFIRTTFLKHLRKLDKNDQRSFIDAFLIKQQEEKDKSDDYFNNDNLVALVSNLFAAGTETTSSTLRWGILLMMKYPEIQKKVHNEITEVIGSAQPRIEHRTQMPYTDAVIHEIQRFSNILPMNLSRETTTDVIFKNYYIPKGTEVITLLTSVLQDQTQWEKPCTFHPQHFLTKEGKFIKRDAFLPFSAGQRMCAGESLAKMELFLFFTSLLQKFTFCPSPGVSNSDLDLTPDIGFTTRPQPYKICALPYF</sequence>
<reference evidence="20 21" key="1">
    <citation type="journal article" date="2007" name="Nature">
        <title>Genome of the marsupial Monodelphis domestica reveals innovation in non-coding sequences.</title>
        <authorList>
            <person name="Mikkelsen T.S."/>
            <person name="Wakefield M.J."/>
            <person name="Aken B."/>
            <person name="Amemiya C.T."/>
            <person name="Chang J.L."/>
            <person name="Duke S."/>
            <person name="Garber M."/>
            <person name="Gentles A.J."/>
            <person name="Goodstadt L."/>
            <person name="Heger A."/>
            <person name="Jurka J."/>
            <person name="Kamal M."/>
            <person name="Mauceli E."/>
            <person name="Searle S.M."/>
            <person name="Sharpe T."/>
            <person name="Baker M.L."/>
            <person name="Batzer M.A."/>
            <person name="Benos P.V."/>
            <person name="Belov K."/>
            <person name="Clamp M."/>
            <person name="Cook A."/>
            <person name="Cuff J."/>
            <person name="Das R."/>
            <person name="Davidow L."/>
            <person name="Deakin J.E."/>
            <person name="Fazzari M.J."/>
            <person name="Glass J.L."/>
            <person name="Grabherr M."/>
            <person name="Greally J.M."/>
            <person name="Gu W."/>
            <person name="Hore T.A."/>
            <person name="Huttley G.A."/>
            <person name="Kleber M."/>
            <person name="Jirtle R.L."/>
            <person name="Koina E."/>
            <person name="Lee J.T."/>
            <person name="Mahony S."/>
            <person name="Marra M.A."/>
            <person name="Miller R.D."/>
            <person name="Nicholls R.D."/>
            <person name="Oda M."/>
            <person name="Papenfuss A.T."/>
            <person name="Parra Z.E."/>
            <person name="Pollock D.D."/>
            <person name="Ray D.A."/>
            <person name="Schein J.E."/>
            <person name="Speed T.P."/>
            <person name="Thompson K."/>
            <person name="VandeBerg J.L."/>
            <person name="Wade C.M."/>
            <person name="Walker J.A."/>
            <person name="Waters P.D."/>
            <person name="Webber C."/>
            <person name="Weidman J.R."/>
            <person name="Xie X."/>
            <person name="Zody M.C."/>
            <person name="Baldwin J."/>
            <person name="Abdouelleil A."/>
            <person name="Abdulkadir J."/>
            <person name="Abebe A."/>
            <person name="Abera B."/>
            <person name="Abreu J."/>
            <person name="Acer S.C."/>
            <person name="Aftuck L."/>
            <person name="Alexander A."/>
            <person name="An P."/>
            <person name="Anderson E."/>
            <person name="Anderson S."/>
            <person name="Arachi H."/>
            <person name="Azer M."/>
            <person name="Bachantsang P."/>
            <person name="Barry A."/>
            <person name="Bayul T."/>
            <person name="Berlin A."/>
            <person name="Bessette D."/>
            <person name="Bloom T."/>
            <person name="Bloom T."/>
            <person name="Boguslavskiy L."/>
            <person name="Bonnet C."/>
            <person name="Boukhgalter B."/>
            <person name="Bourzgui I."/>
            <person name="Brown A."/>
            <person name="Cahill P."/>
            <person name="Channer S."/>
            <person name="Cheshatsang Y."/>
            <person name="Chuda L."/>
            <person name="Citroen M."/>
            <person name="Collymore A."/>
            <person name="Cooke P."/>
            <person name="Costello M."/>
            <person name="D'Aco K."/>
            <person name="Daza R."/>
            <person name="De Haan G."/>
            <person name="DeGray S."/>
            <person name="DeMaso C."/>
            <person name="Dhargay N."/>
            <person name="Dooley K."/>
            <person name="Dooley E."/>
            <person name="Doricent M."/>
            <person name="Dorje P."/>
            <person name="Dorjee K."/>
            <person name="Dupes A."/>
            <person name="Elong R."/>
            <person name="Falk J."/>
            <person name="Farina A."/>
            <person name="Faro S."/>
            <person name="Ferguson D."/>
            <person name="Fisher S."/>
            <person name="Foley C.D."/>
            <person name="Franke A."/>
            <person name="Friedrich D."/>
            <person name="Gadbois L."/>
            <person name="Gearin G."/>
            <person name="Gearin C.R."/>
            <person name="Giannoukos G."/>
            <person name="Goode T."/>
            <person name="Graham J."/>
            <person name="Grandbois E."/>
            <person name="Grewal S."/>
            <person name="Gyaltsen K."/>
            <person name="Hafez N."/>
            <person name="Hagos B."/>
            <person name="Hall J."/>
            <person name="Henson C."/>
            <person name="Hollinger A."/>
            <person name="Honan T."/>
            <person name="Huard M.D."/>
            <person name="Hughes L."/>
            <person name="Hurhula B."/>
            <person name="Husby M.E."/>
            <person name="Kamat A."/>
            <person name="Kanga B."/>
            <person name="Kashin S."/>
            <person name="Khazanovich D."/>
            <person name="Kisner P."/>
            <person name="Lance K."/>
            <person name="Lara M."/>
            <person name="Lee W."/>
            <person name="Lennon N."/>
            <person name="Letendre F."/>
            <person name="LeVine R."/>
            <person name="Lipovsky A."/>
            <person name="Liu X."/>
            <person name="Liu J."/>
            <person name="Liu S."/>
            <person name="Lokyitsang T."/>
            <person name="Lokyitsang Y."/>
            <person name="Lubonja R."/>
            <person name="Lui A."/>
            <person name="MacDonald P."/>
            <person name="Magnisalis V."/>
            <person name="Maru K."/>
            <person name="Matthews C."/>
            <person name="McCusker W."/>
            <person name="McDonough S."/>
            <person name="Mehta T."/>
            <person name="Meldrim J."/>
            <person name="Meneus L."/>
            <person name="Mihai O."/>
            <person name="Mihalev A."/>
            <person name="Mihova T."/>
            <person name="Mittelman R."/>
            <person name="Mlenga V."/>
            <person name="Montmayeur A."/>
            <person name="Mulrain L."/>
            <person name="Navidi A."/>
            <person name="Naylor J."/>
            <person name="Negash T."/>
            <person name="Nguyen T."/>
            <person name="Nguyen N."/>
            <person name="Nicol R."/>
            <person name="Norbu C."/>
            <person name="Norbu N."/>
            <person name="Novod N."/>
            <person name="O'Neill B."/>
            <person name="Osman S."/>
            <person name="Markiewicz E."/>
            <person name="Oyono O.L."/>
            <person name="Patti C."/>
            <person name="Phunkhang P."/>
            <person name="Pierre F."/>
            <person name="Priest M."/>
            <person name="Raghuraman S."/>
            <person name="Rege F."/>
            <person name="Reyes R."/>
            <person name="Rise C."/>
            <person name="Rogov P."/>
            <person name="Ross K."/>
            <person name="Ryan E."/>
            <person name="Settipalli S."/>
            <person name="Shea T."/>
            <person name="Sherpa N."/>
            <person name="Shi L."/>
            <person name="Shih D."/>
            <person name="Sparrow T."/>
            <person name="Spaulding J."/>
            <person name="Stalker J."/>
            <person name="Stange-Thomann N."/>
            <person name="Stavropoulos S."/>
            <person name="Stone C."/>
            <person name="Strader C."/>
            <person name="Tesfaye S."/>
            <person name="Thomson T."/>
            <person name="Thoulutsang Y."/>
            <person name="Thoulutsang D."/>
            <person name="Topham K."/>
            <person name="Topping I."/>
            <person name="Tsamla T."/>
            <person name="Vassiliev H."/>
            <person name="Vo A."/>
            <person name="Wangchuk T."/>
            <person name="Wangdi T."/>
            <person name="Weiand M."/>
            <person name="Wilkinson J."/>
            <person name="Wilson A."/>
            <person name="Yadav S."/>
            <person name="Young G."/>
            <person name="Yu Q."/>
            <person name="Zembek L."/>
            <person name="Zhong D."/>
            <person name="Zimmer A."/>
            <person name="Zwirko Z."/>
            <person name="Jaffe D.B."/>
            <person name="Alvarez P."/>
            <person name="Brockman W."/>
            <person name="Butler J."/>
            <person name="Chin C."/>
            <person name="Gnerre S."/>
            <person name="MacCallum I."/>
            <person name="Graves J.A."/>
            <person name="Ponting C.P."/>
            <person name="Breen M."/>
            <person name="Samollow P.B."/>
            <person name="Lander E.S."/>
            <person name="Lindblad-Toh K."/>
        </authorList>
    </citation>
    <scope>NUCLEOTIDE SEQUENCE [LARGE SCALE GENOMIC DNA]</scope>
</reference>
<dbReference type="GO" id="GO:0020037">
    <property type="term" value="F:heme binding"/>
    <property type="evidence" value="ECO:0000318"/>
    <property type="project" value="GO_Central"/>
</dbReference>
<dbReference type="GO" id="GO:0005737">
    <property type="term" value="C:cytoplasm"/>
    <property type="evidence" value="ECO:0000318"/>
    <property type="project" value="GO_Central"/>
</dbReference>
<dbReference type="PANTHER" id="PTHR24300">
    <property type="entry name" value="CYTOCHROME P450 508A4-RELATED"/>
    <property type="match status" value="1"/>
</dbReference>
<evidence type="ECO:0000256" key="13">
    <source>
        <dbReference type="ARBA" id="ARBA00051055"/>
    </source>
</evidence>
<keyword evidence="3 16" id="KW-0349">Heme</keyword>
<comment type="cofactor">
    <cofactor evidence="1 16 18">
        <name>heme</name>
        <dbReference type="ChEBI" id="CHEBI:30413"/>
    </cofactor>
</comment>
<dbReference type="InParanoid" id="F7DWE4"/>
<evidence type="ECO:0000256" key="6">
    <source>
        <dbReference type="ARBA" id="ARBA00022848"/>
    </source>
</evidence>
<dbReference type="GO" id="GO:0016712">
    <property type="term" value="F:oxidoreductase activity, acting on paired donors, with incorporation or reduction of molecular oxygen, reduced flavin or flavoprotein as one donor, and incorporation of one atom of oxygen"/>
    <property type="evidence" value="ECO:0000318"/>
    <property type="project" value="GO_Central"/>
</dbReference>
<evidence type="ECO:0000256" key="3">
    <source>
        <dbReference type="ARBA" id="ARBA00022617"/>
    </source>
</evidence>
<evidence type="ECO:0000256" key="1">
    <source>
        <dbReference type="ARBA" id="ARBA00001971"/>
    </source>
</evidence>
<dbReference type="HOGENOM" id="CLU_001570_22_3_1"/>
<dbReference type="PRINTS" id="PR00463">
    <property type="entry name" value="EP450I"/>
</dbReference>
<comment type="subcellular location">
    <subcellularLocation>
        <location evidence="18">Endoplasmic reticulum membrane</location>
    </subcellularLocation>
    <subcellularLocation>
        <location evidence="18">Microsome membrane</location>
    </subcellularLocation>
</comment>
<dbReference type="InterPro" id="IPR001128">
    <property type="entry name" value="Cyt_P450"/>
</dbReference>
<dbReference type="AlphaFoldDB" id="F7DWE4"/>
<keyword evidence="5" id="KW-0256">Endoplasmic reticulum</keyword>
<feature type="transmembrane region" description="Helical" evidence="19">
    <location>
        <begin position="211"/>
        <end position="233"/>
    </location>
</feature>
<dbReference type="GO" id="GO:0005506">
    <property type="term" value="F:iron ion binding"/>
    <property type="evidence" value="ECO:0007669"/>
    <property type="project" value="UniProtKB-UniRule"/>
</dbReference>
<evidence type="ECO:0000256" key="11">
    <source>
        <dbReference type="ARBA" id="ARBA00048965"/>
    </source>
</evidence>
<comment type="catalytic activity">
    <reaction evidence="15">
        <text>1-(9Z-octadecenoyl)-sn-glycero-3-phosphocholine + reduced [NADPH--hemoprotein reductase] + O2 = 1-[11-hydroxy-(9Z)-octadecenoyl]-sn-glycero-3-phosphocholine + oxidized [NADPH--hemoprotein reductase] + H2O + H(+)</text>
        <dbReference type="Rhea" id="RHEA:50332"/>
        <dbReference type="Rhea" id="RHEA-COMP:11964"/>
        <dbReference type="Rhea" id="RHEA-COMP:11965"/>
        <dbReference type="ChEBI" id="CHEBI:15377"/>
        <dbReference type="ChEBI" id="CHEBI:15378"/>
        <dbReference type="ChEBI" id="CHEBI:15379"/>
        <dbReference type="ChEBI" id="CHEBI:28610"/>
        <dbReference type="ChEBI" id="CHEBI:57618"/>
        <dbReference type="ChEBI" id="CHEBI:58210"/>
        <dbReference type="ChEBI" id="CHEBI:132286"/>
    </reaction>
    <physiologicalReaction direction="left-to-right" evidence="15">
        <dbReference type="Rhea" id="RHEA:50333"/>
    </physiologicalReaction>
</comment>
<dbReference type="GO" id="GO:0005789">
    <property type="term" value="C:endoplasmic reticulum membrane"/>
    <property type="evidence" value="ECO:0007669"/>
    <property type="project" value="UniProtKB-SubCell"/>
</dbReference>
<evidence type="ECO:0000256" key="7">
    <source>
        <dbReference type="ARBA" id="ARBA00023002"/>
    </source>
</evidence>
<reference evidence="20" key="3">
    <citation type="submission" date="2025-09" db="UniProtKB">
        <authorList>
            <consortium name="Ensembl"/>
        </authorList>
    </citation>
    <scope>IDENTIFICATION</scope>
</reference>
<comment type="catalytic activity">
    <reaction evidence="13">
        <text>1-(9Z-octadecenoyl)-sn-glycero-3-phosphocholine + reduced [NADPH--hemoprotein reductase] + O2 = 1-[(9R,10S)-epoxy-octadecanoyl]-sn-glycero-3-phosphocholine + oxidized [NADPH--hemoprotein reductase] + H2O + H(+)</text>
        <dbReference type="Rhea" id="RHEA:50320"/>
        <dbReference type="Rhea" id="RHEA-COMP:11964"/>
        <dbReference type="Rhea" id="RHEA-COMP:11965"/>
        <dbReference type="ChEBI" id="CHEBI:15377"/>
        <dbReference type="ChEBI" id="CHEBI:15378"/>
        <dbReference type="ChEBI" id="CHEBI:15379"/>
        <dbReference type="ChEBI" id="CHEBI:28610"/>
        <dbReference type="ChEBI" id="CHEBI:57618"/>
        <dbReference type="ChEBI" id="CHEBI:58210"/>
        <dbReference type="ChEBI" id="CHEBI:132280"/>
    </reaction>
    <physiologicalReaction direction="left-to-right" evidence="13">
        <dbReference type="Rhea" id="RHEA:50321"/>
    </physiologicalReaction>
</comment>
<evidence type="ECO:0000256" key="17">
    <source>
        <dbReference type="RuleBase" id="RU000461"/>
    </source>
</evidence>
<evidence type="ECO:0000256" key="4">
    <source>
        <dbReference type="ARBA" id="ARBA00022723"/>
    </source>
</evidence>
<evidence type="ECO:0000313" key="20">
    <source>
        <dbReference type="Ensembl" id="ENSMODP00000023519.3"/>
    </source>
</evidence>
<dbReference type="InterPro" id="IPR008069">
    <property type="entry name" value="Cyt_P450_E_grp-I_CYP2D-like"/>
</dbReference>
<dbReference type="STRING" id="13616.ENSMODP00000023519"/>
<evidence type="ECO:0000256" key="19">
    <source>
        <dbReference type="SAM" id="Phobius"/>
    </source>
</evidence>
<evidence type="ECO:0000256" key="18">
    <source>
        <dbReference type="RuleBase" id="RU368047"/>
    </source>
</evidence>
<dbReference type="SUPFAM" id="SSF48264">
    <property type="entry name" value="Cytochrome P450"/>
    <property type="match status" value="1"/>
</dbReference>
<keyword evidence="19" id="KW-0812">Transmembrane</keyword>
<comment type="catalytic activity">
    <reaction evidence="14">
        <text>1-(9Z-octadecenoyl)-sn-glycero-3-phosphocholine + reduced [NADPH--hemoprotein reductase] + O2 = 1-[(9S,10R)-epoxy-octadecanoyl]-sn-glycero-3-phosphocholine + oxidized [NADPH--hemoprotein reductase] + H2O + H(+)</text>
        <dbReference type="Rhea" id="RHEA:50324"/>
        <dbReference type="Rhea" id="RHEA-COMP:11964"/>
        <dbReference type="Rhea" id="RHEA-COMP:11965"/>
        <dbReference type="ChEBI" id="CHEBI:15377"/>
        <dbReference type="ChEBI" id="CHEBI:15378"/>
        <dbReference type="ChEBI" id="CHEBI:15379"/>
        <dbReference type="ChEBI" id="CHEBI:28610"/>
        <dbReference type="ChEBI" id="CHEBI:57618"/>
        <dbReference type="ChEBI" id="CHEBI:58210"/>
        <dbReference type="ChEBI" id="CHEBI:132278"/>
    </reaction>
    <physiologicalReaction direction="left-to-right" evidence="14">
        <dbReference type="Rhea" id="RHEA:50325"/>
    </physiologicalReaction>
</comment>
<evidence type="ECO:0000256" key="5">
    <source>
        <dbReference type="ARBA" id="ARBA00022824"/>
    </source>
</evidence>
<dbReference type="Gene3D" id="1.10.630.10">
    <property type="entry name" value="Cytochrome P450"/>
    <property type="match status" value="1"/>
</dbReference>
<evidence type="ECO:0000256" key="9">
    <source>
        <dbReference type="ARBA" id="ARBA00023033"/>
    </source>
</evidence>
<dbReference type="eggNOG" id="KOG0156">
    <property type="taxonomic scope" value="Eukaryota"/>
</dbReference>
<dbReference type="PROSITE" id="PS00086">
    <property type="entry name" value="CYTOCHROME_P450"/>
    <property type="match status" value="1"/>
</dbReference>
<dbReference type="InterPro" id="IPR002401">
    <property type="entry name" value="Cyt_P450_E_grp-I"/>
</dbReference>
<comment type="catalytic activity">
    <reaction evidence="12">
        <text>1-(9Z-octadecenoyl)-sn-glycero-3-phosphocholine + reduced [NADPH--hemoprotein reductase] + O2 = 1-[8-hydroxy-(9Z)-octadecenoyl]-sn-glycero-3-phosphocholine + oxidized [NADPH--hemoprotein reductase] + H2O + H(+)</text>
        <dbReference type="Rhea" id="RHEA:50328"/>
        <dbReference type="Rhea" id="RHEA-COMP:11964"/>
        <dbReference type="Rhea" id="RHEA-COMP:11965"/>
        <dbReference type="ChEBI" id="CHEBI:15377"/>
        <dbReference type="ChEBI" id="CHEBI:15378"/>
        <dbReference type="ChEBI" id="CHEBI:15379"/>
        <dbReference type="ChEBI" id="CHEBI:28610"/>
        <dbReference type="ChEBI" id="CHEBI:57618"/>
        <dbReference type="ChEBI" id="CHEBI:58210"/>
        <dbReference type="ChEBI" id="CHEBI:132285"/>
    </reaction>
    <physiologicalReaction direction="left-to-right" evidence="12">
        <dbReference type="Rhea" id="RHEA:50329"/>
    </physiologicalReaction>
</comment>
<evidence type="ECO:0000256" key="15">
    <source>
        <dbReference type="ARBA" id="ARBA00051821"/>
    </source>
</evidence>
<dbReference type="EC" id="1.14.14.-" evidence="18"/>
<comment type="catalytic activity">
    <reaction evidence="11">
        <text>all-trans-retinoate + reduced [NADPH--hemoprotein reductase] + O2 = all-trans-4-hydroxyretinoate + oxidized [NADPH--hemoprotein reductase] + H2O + H(+)</text>
        <dbReference type="Rhea" id="RHEA:51984"/>
        <dbReference type="Rhea" id="RHEA-COMP:11964"/>
        <dbReference type="Rhea" id="RHEA-COMP:11965"/>
        <dbReference type="ChEBI" id="CHEBI:15377"/>
        <dbReference type="ChEBI" id="CHEBI:15378"/>
        <dbReference type="ChEBI" id="CHEBI:15379"/>
        <dbReference type="ChEBI" id="CHEBI:35291"/>
        <dbReference type="ChEBI" id="CHEBI:57618"/>
        <dbReference type="ChEBI" id="CHEBI:58210"/>
        <dbReference type="ChEBI" id="CHEBI:134178"/>
    </reaction>
    <physiologicalReaction direction="left-to-right" evidence="11">
        <dbReference type="Rhea" id="RHEA:51985"/>
    </physiologicalReaction>
</comment>
<feature type="transmembrane region" description="Helical" evidence="19">
    <location>
        <begin position="6"/>
        <end position="25"/>
    </location>
</feature>